<dbReference type="Pfam" id="PF01430">
    <property type="entry name" value="HSP33"/>
    <property type="match status" value="1"/>
</dbReference>
<evidence type="ECO:0000256" key="2">
    <source>
        <dbReference type="ARBA" id="ARBA00022833"/>
    </source>
</evidence>
<dbReference type="SUPFAM" id="SSF118352">
    <property type="entry name" value="HSP33 redox switch-like"/>
    <property type="match status" value="1"/>
</dbReference>
<proteinExistence type="predicted"/>
<dbReference type="PIRSF" id="PIRSF005261">
    <property type="entry name" value="Heat_shock_Hsp33"/>
    <property type="match status" value="1"/>
</dbReference>
<dbReference type="PANTHER" id="PTHR30111:SF1">
    <property type="entry name" value="33 KDA CHAPERONIN"/>
    <property type="match status" value="1"/>
</dbReference>
<sequence>MPDYRQRFTFENTPIRGELCQLSSVYQRVLKQHDYPPLLKYWLGEMLAAVSLLGSTIKFDGSLIIQVQSDGPLRLLVGESDPKGGMRAYARWDEESARHFEAAEPDLRALCPGGLVIITIDPGPDMERYQGIVQLESTLARSIEEYFERSEQLATRLWLRADPEQGEAAGLLLQRLPNAVGDFDDWVRVGMLADTLSDEELLREESKTILHRLFHEDDLRLFTPQPVYFACHCSRERVEGMLRSLGEAELQDILREKGLIEVLCEYCQAPYQFDQVDVAALLASEHPGLLGSDQVQ</sequence>
<keyword evidence="2" id="KW-0862">Zinc</keyword>
<dbReference type="PANTHER" id="PTHR30111">
    <property type="entry name" value="33 KDA CHAPERONIN"/>
    <property type="match status" value="1"/>
</dbReference>
<dbReference type="RefSeq" id="WP_341371885.1">
    <property type="nucleotide sequence ID" value="NZ_JBBPCO010000016.1"/>
</dbReference>
<gene>
    <name evidence="6" type="primary">hslO</name>
    <name evidence="6" type="ORF">WOB96_13815</name>
</gene>
<dbReference type="InterPro" id="IPR016154">
    <property type="entry name" value="Heat_shock_Hsp33_C"/>
</dbReference>
<dbReference type="Gene3D" id="3.55.30.10">
    <property type="entry name" value="Hsp33 domain"/>
    <property type="match status" value="1"/>
</dbReference>
<keyword evidence="4" id="KW-0143">Chaperone</keyword>
<dbReference type="NCBIfam" id="NF001033">
    <property type="entry name" value="PRK00114.1"/>
    <property type="match status" value="1"/>
</dbReference>
<evidence type="ECO:0000256" key="4">
    <source>
        <dbReference type="ARBA" id="ARBA00023186"/>
    </source>
</evidence>
<keyword evidence="5" id="KW-0676">Redox-active center</keyword>
<dbReference type="CDD" id="cd00498">
    <property type="entry name" value="Hsp33"/>
    <property type="match status" value="1"/>
</dbReference>
<keyword evidence="3" id="KW-1015">Disulfide bond</keyword>
<accession>A0ABU9DBD7</accession>
<organism evidence="6 7">
    <name type="scientific">Thermithiobacillus plumbiphilus</name>
    <dbReference type="NCBI Taxonomy" id="1729899"/>
    <lineage>
        <taxon>Bacteria</taxon>
        <taxon>Pseudomonadati</taxon>
        <taxon>Pseudomonadota</taxon>
        <taxon>Acidithiobacillia</taxon>
        <taxon>Acidithiobacillales</taxon>
        <taxon>Thermithiobacillaceae</taxon>
        <taxon>Thermithiobacillus</taxon>
    </lineage>
</organism>
<dbReference type="SUPFAM" id="SSF64397">
    <property type="entry name" value="Hsp33 domain"/>
    <property type="match status" value="1"/>
</dbReference>
<reference evidence="6 7" key="1">
    <citation type="submission" date="2024-04" db="EMBL/GenBank/DDBJ databases">
        <authorList>
            <person name="Abashina T."/>
            <person name="Shaikin A."/>
        </authorList>
    </citation>
    <scope>NUCLEOTIDE SEQUENCE [LARGE SCALE GENOMIC DNA]</scope>
    <source>
        <strain evidence="6 7">AAFK</strain>
    </source>
</reference>
<dbReference type="InterPro" id="IPR000397">
    <property type="entry name" value="Heat_shock_Hsp33"/>
</dbReference>
<dbReference type="InterPro" id="IPR016153">
    <property type="entry name" value="Heat_shock_Hsp33_N"/>
</dbReference>
<dbReference type="Gene3D" id="3.90.1280.10">
    <property type="entry name" value="HSP33 redox switch-like"/>
    <property type="match status" value="1"/>
</dbReference>
<protein>
    <submittedName>
        <fullName evidence="6">Hsp33 family molecular chaperone HslO</fullName>
    </submittedName>
</protein>
<dbReference type="InterPro" id="IPR023212">
    <property type="entry name" value="Hsp33_helix_hairpin_bin_dom_sf"/>
</dbReference>
<keyword evidence="1" id="KW-0963">Cytoplasm</keyword>
<dbReference type="Gene3D" id="1.10.287.480">
    <property type="entry name" value="helix hairpin bin"/>
    <property type="match status" value="1"/>
</dbReference>
<evidence type="ECO:0000256" key="3">
    <source>
        <dbReference type="ARBA" id="ARBA00023157"/>
    </source>
</evidence>
<comment type="caution">
    <text evidence="6">The sequence shown here is derived from an EMBL/GenBank/DDBJ whole genome shotgun (WGS) entry which is preliminary data.</text>
</comment>
<evidence type="ECO:0000256" key="1">
    <source>
        <dbReference type="ARBA" id="ARBA00022490"/>
    </source>
</evidence>
<dbReference type="EMBL" id="JBBPCO010000016">
    <property type="protein sequence ID" value="MEK8090830.1"/>
    <property type="molecule type" value="Genomic_DNA"/>
</dbReference>
<evidence type="ECO:0000313" key="7">
    <source>
        <dbReference type="Proteomes" id="UP001446205"/>
    </source>
</evidence>
<name>A0ABU9DBD7_9PROT</name>
<evidence type="ECO:0000256" key="5">
    <source>
        <dbReference type="ARBA" id="ARBA00023284"/>
    </source>
</evidence>
<evidence type="ECO:0000313" key="6">
    <source>
        <dbReference type="EMBL" id="MEK8090830.1"/>
    </source>
</evidence>
<keyword evidence="7" id="KW-1185">Reference proteome</keyword>
<dbReference type="Proteomes" id="UP001446205">
    <property type="component" value="Unassembled WGS sequence"/>
</dbReference>